<dbReference type="OrthoDB" id="6784641at2759"/>
<evidence type="ECO:0000313" key="5">
    <source>
        <dbReference type="Proteomes" id="UP000009046"/>
    </source>
</evidence>
<dbReference type="EMBL" id="DS235821">
    <property type="protein sequence ID" value="EEB17741.1"/>
    <property type="molecule type" value="Genomic_DNA"/>
</dbReference>
<evidence type="ECO:0000313" key="3">
    <source>
        <dbReference type="EMBL" id="EEB17741.1"/>
    </source>
</evidence>
<feature type="region of interest" description="Disordered" evidence="1">
    <location>
        <begin position="338"/>
        <end position="398"/>
    </location>
</feature>
<feature type="compositionally biased region" description="Polar residues" evidence="1">
    <location>
        <begin position="604"/>
        <end position="614"/>
    </location>
</feature>
<evidence type="ECO:0000259" key="2">
    <source>
        <dbReference type="Pfam" id="PF16007"/>
    </source>
</evidence>
<name>E0VWI5_PEDHC</name>
<dbReference type="EMBL" id="AAZO01005895">
    <property type="status" value="NOT_ANNOTATED_CDS"/>
    <property type="molecule type" value="Genomic_DNA"/>
</dbReference>
<protein>
    <submittedName>
        <fullName evidence="3">RNA polymerase-associated protein LEO1, putative</fullName>
    </submittedName>
</protein>
<dbReference type="SUPFAM" id="SSF46785">
    <property type="entry name" value="Winged helix' DNA-binding domain"/>
    <property type="match status" value="1"/>
</dbReference>
<sequence length="972" mass="111320">MCTRVSNKPKVTLADLIQAAICKLQEKNGVTACEIGEFIAKKRCCSVEQLLPYIKSILCNAVVEGILCEKNDCYRIAKQYDDPQPSCDREEEVSICDEESVDESCDFSDDDHNRKLGVDPCRCLNLSRECLSEEEEYRCGQCPPKCPKKKKCKINTSKLILLAINDVCKNDGISIREVVGKICQNGKLKENDVKKDVKRFFDKAVQKGLLTKTNGLYKIRKGSSNNNKNNNNENNNFIEMSAKNPAEDANFTTLNCRTSRLSFPDDDGQVIYYRPKSCLYEDDEDEDDDDFFSDDDEDVDYFSDDSLRKDSITTIKKSHKRKMASTETVHQYKFSKKDYGSHSDTHCNRKQTRTLPDVDYEKHRKGACDDPRKTNDPSQQDDDPCKKKDPCQKEDPCKKKEICQKEDPCKKKEPSLKEDPSKKKEICQKEEACKKKDPCLKEDPCKKNNSNQKKSMHKKKVGSQRKKDSGQRDDSCKKYNSNQKKSVQKKKVGSQRKKDSGQRDDQYKKRDSGQRNDPCQKDDPCKKRDSYRKSTQRRKKDSREQEYPKEKNFTSAELRGKNGNDECNNDNGNDDSNNDNGYYECINSGMGIDNNNRSDESDNGDNGTVNGRGSNNNDDDNNCPPNCEDMYFMNELTQDECQLEYIDDGNYEPMEEDGYISQDQDSNPNVLEDENDDMKNCEITGYDLLDSEPDDDEEFLELEKQDDDNYFIDTSDCDQGVNNLEKVSVCQKGEQITEVKRKKQDKYSVDTVKEQGYQKIGNDEYLTADNPDNKDISTKIINKSKMNDCPKTTTIHQNQIQNENAEGNKNQTANVATLETNCSKINAGLKNKESIRSDNIIQNIKKSDKNMITPCKNCDEFSDKKKKDGNKLNDKSSVKNDKKTVEKGFDGDGKRDGKKNKIPQVTKARYQLYANVEGGDNFQYGSPKKKKNEISKSNRNCNNNNNNNSTGRRNIKELEKIYNEKICFWSVI</sequence>
<dbReference type="Pfam" id="PF16007">
    <property type="entry name" value="DUF4777"/>
    <property type="match status" value="1"/>
</dbReference>
<dbReference type="InterPro" id="IPR036390">
    <property type="entry name" value="WH_DNA-bd_sf"/>
</dbReference>
<feature type="compositionally biased region" description="Basic and acidic residues" evidence="1">
    <location>
        <begin position="359"/>
        <end position="375"/>
    </location>
</feature>
<dbReference type="KEGG" id="phu:Phum_PHUM486510"/>
<accession>E0VWI5</accession>
<feature type="region of interest" description="Disordered" evidence="1">
    <location>
        <begin position="438"/>
        <end position="622"/>
    </location>
</feature>
<organism>
    <name type="scientific">Pediculus humanus subsp. corporis</name>
    <name type="common">Body louse</name>
    <dbReference type="NCBI Taxonomy" id="121224"/>
    <lineage>
        <taxon>Eukaryota</taxon>
        <taxon>Metazoa</taxon>
        <taxon>Ecdysozoa</taxon>
        <taxon>Arthropoda</taxon>
        <taxon>Hexapoda</taxon>
        <taxon>Insecta</taxon>
        <taxon>Pterygota</taxon>
        <taxon>Neoptera</taxon>
        <taxon>Paraneoptera</taxon>
        <taxon>Psocodea</taxon>
        <taxon>Troctomorpha</taxon>
        <taxon>Phthiraptera</taxon>
        <taxon>Anoplura</taxon>
        <taxon>Pediculidae</taxon>
        <taxon>Pediculus</taxon>
    </lineage>
</organism>
<reference evidence="3" key="1">
    <citation type="submission" date="2007-04" db="EMBL/GenBank/DDBJ databases">
        <title>Annotation of Pediculus humanus corporis strain USDA.</title>
        <authorList>
            <person name="Kirkness E."/>
            <person name="Hannick L."/>
            <person name="Hass B."/>
            <person name="Bruggner R."/>
            <person name="Lawson D."/>
            <person name="Bidwell S."/>
            <person name="Joardar V."/>
            <person name="Caler E."/>
            <person name="Walenz B."/>
            <person name="Inman J."/>
            <person name="Schobel S."/>
            <person name="Galinsky K."/>
            <person name="Amedeo P."/>
            <person name="Strausberg R."/>
        </authorList>
    </citation>
    <scope>NUCLEOTIDE SEQUENCE</scope>
    <source>
        <strain evidence="3">USDA</strain>
    </source>
</reference>
<feature type="compositionally biased region" description="Basic and acidic residues" evidence="1">
    <location>
        <begin position="541"/>
        <end position="564"/>
    </location>
</feature>
<feature type="compositionally biased region" description="Low complexity" evidence="1">
    <location>
        <begin position="935"/>
        <end position="951"/>
    </location>
</feature>
<feature type="region of interest" description="Disordered" evidence="1">
    <location>
        <begin position="407"/>
        <end position="426"/>
    </location>
</feature>
<dbReference type="InterPro" id="IPR031957">
    <property type="entry name" value="DUF4777"/>
</dbReference>
<dbReference type="RefSeq" id="XP_002430479.1">
    <property type="nucleotide sequence ID" value="XM_002430434.1"/>
</dbReference>
<reference evidence="3" key="2">
    <citation type="submission" date="2007-04" db="EMBL/GenBank/DDBJ databases">
        <title>The genome of the human body louse.</title>
        <authorList>
            <consortium name="The Human Body Louse Genome Consortium"/>
            <person name="Kirkness E."/>
            <person name="Walenz B."/>
            <person name="Hass B."/>
            <person name="Bruggner R."/>
            <person name="Strausberg R."/>
        </authorList>
    </citation>
    <scope>NUCLEOTIDE SEQUENCE</scope>
    <source>
        <strain evidence="3">USDA</strain>
    </source>
</reference>
<feature type="compositionally biased region" description="Basic residues" evidence="1">
    <location>
        <begin position="486"/>
        <end position="495"/>
    </location>
</feature>
<dbReference type="AlphaFoldDB" id="E0VWI5"/>
<feature type="compositionally biased region" description="Basic and acidic residues" evidence="1">
    <location>
        <begin position="338"/>
        <end position="347"/>
    </location>
</feature>
<feature type="compositionally biased region" description="Basic and acidic residues" evidence="1">
    <location>
        <begin position="496"/>
        <end position="532"/>
    </location>
</feature>
<dbReference type="EnsemblMetazoa" id="PHUM486510-RA">
    <property type="protein sequence ID" value="PHUM486510-PA"/>
    <property type="gene ID" value="PHUM486510"/>
</dbReference>
<gene>
    <name evidence="4" type="primary">8231440</name>
    <name evidence="3" type="ORF">Phum_PHUM486510</name>
</gene>
<feature type="region of interest" description="Disordered" evidence="1">
    <location>
        <begin position="921"/>
        <end position="951"/>
    </location>
</feature>
<reference evidence="4" key="3">
    <citation type="submission" date="2020-05" db="UniProtKB">
        <authorList>
            <consortium name="EnsemblMetazoa"/>
        </authorList>
    </citation>
    <scope>IDENTIFICATION</scope>
    <source>
        <strain evidence="4">USDA</strain>
    </source>
</reference>
<evidence type="ECO:0000313" key="4">
    <source>
        <dbReference type="EnsemblMetazoa" id="PHUM486510-PA"/>
    </source>
</evidence>
<dbReference type="HOGENOM" id="CLU_305308_0_0_1"/>
<dbReference type="Proteomes" id="UP000009046">
    <property type="component" value="Unassembled WGS sequence"/>
</dbReference>
<feature type="compositionally biased region" description="Basic and acidic residues" evidence="1">
    <location>
        <begin position="465"/>
        <end position="477"/>
    </location>
</feature>
<dbReference type="STRING" id="121224.E0VWI5"/>
<feature type="compositionally biased region" description="Basic and acidic residues" evidence="1">
    <location>
        <begin position="383"/>
        <end position="398"/>
    </location>
</feature>
<feature type="domain" description="DUF4777" evidence="2">
    <location>
        <begin position="152"/>
        <end position="219"/>
    </location>
</feature>
<feature type="compositionally biased region" description="Basic residues" evidence="1">
    <location>
        <begin position="454"/>
        <end position="464"/>
    </location>
</feature>
<keyword evidence="5" id="KW-1185">Reference proteome</keyword>
<dbReference type="InParanoid" id="E0VWI5"/>
<evidence type="ECO:0000256" key="1">
    <source>
        <dbReference type="SAM" id="MobiDB-lite"/>
    </source>
</evidence>
<feature type="compositionally biased region" description="Basic and acidic residues" evidence="1">
    <location>
        <begin position="863"/>
        <end position="895"/>
    </location>
</feature>
<dbReference type="CTD" id="8231440"/>
<proteinExistence type="predicted"/>
<dbReference type="GeneID" id="8231440"/>
<feature type="region of interest" description="Disordered" evidence="1">
    <location>
        <begin position="863"/>
        <end position="903"/>
    </location>
</feature>
<dbReference type="VEuPathDB" id="VectorBase:PHUM486510"/>